<keyword evidence="2" id="KW-1133">Transmembrane helix</keyword>
<keyword evidence="2" id="KW-0812">Transmembrane</keyword>
<feature type="compositionally biased region" description="Low complexity" evidence="1">
    <location>
        <begin position="181"/>
        <end position="195"/>
    </location>
</feature>
<evidence type="ECO:0000256" key="2">
    <source>
        <dbReference type="SAM" id="Phobius"/>
    </source>
</evidence>
<evidence type="ECO:0000256" key="1">
    <source>
        <dbReference type="SAM" id="MobiDB-lite"/>
    </source>
</evidence>
<feature type="transmembrane region" description="Helical" evidence="2">
    <location>
        <begin position="23"/>
        <end position="42"/>
    </location>
</feature>
<name>A0A6J7U0N4_9ZZZZ</name>
<reference evidence="3" key="1">
    <citation type="submission" date="2020-05" db="EMBL/GenBank/DDBJ databases">
        <authorList>
            <person name="Chiriac C."/>
            <person name="Salcher M."/>
            <person name="Ghai R."/>
            <person name="Kavagutti S V."/>
        </authorList>
    </citation>
    <scope>NUCLEOTIDE SEQUENCE</scope>
</reference>
<organism evidence="3">
    <name type="scientific">freshwater metagenome</name>
    <dbReference type="NCBI Taxonomy" id="449393"/>
    <lineage>
        <taxon>unclassified sequences</taxon>
        <taxon>metagenomes</taxon>
        <taxon>ecological metagenomes</taxon>
    </lineage>
</organism>
<feature type="region of interest" description="Disordered" evidence="1">
    <location>
        <begin position="312"/>
        <end position="348"/>
    </location>
</feature>
<evidence type="ECO:0000313" key="3">
    <source>
        <dbReference type="EMBL" id="CAB5059461.1"/>
    </source>
</evidence>
<gene>
    <name evidence="3" type="ORF">UFOPK4354_00058</name>
</gene>
<feature type="transmembrane region" description="Helical" evidence="2">
    <location>
        <begin position="79"/>
        <end position="96"/>
    </location>
</feature>
<feature type="region of interest" description="Disordered" evidence="1">
    <location>
        <begin position="174"/>
        <end position="195"/>
    </location>
</feature>
<feature type="compositionally biased region" description="Low complexity" evidence="1">
    <location>
        <begin position="322"/>
        <end position="334"/>
    </location>
</feature>
<feature type="transmembrane region" description="Helical" evidence="2">
    <location>
        <begin position="144"/>
        <end position="165"/>
    </location>
</feature>
<dbReference type="AlphaFoldDB" id="A0A6J7U0N4"/>
<sequence length="562" mass="56615">MADVADVDEIATTPTGAVQQPSMGFLLAGLLAGAGVIHLVMIPSHIGESWAEGIAFAAVGWAQIAAGVALLLGRGSRRLYTAVILGSAGVVALWVWSRTVGLPFGAHAGVVESVGLVDQICAALELGAVLVAGAMLFAPSRLRIGMLGASVAAIAVLGLATAAIVSPDASSHGAHAGGPATGTATAAGATTAHGDHAAGSGHVAQMAAIDLARCDLGFNPQSYWDDAAKMGVDTYGGGTMQVKTAPTLNQIVSGEDPLEGRGSEGLDKLIAATSQSSGGEGAAAGLIVSLSDATDADYTAWTRWMGSMTASGTAGGGHDHAATATASSAAAPSDNGGHGGHAGPQPWTAMVDQKQCDTLDAELSLARSTALKYPTAADAMAAGWERVTFYVPGIAAHYMKYGVVDGKFQIDQPEMILYDGNTPEARVVGLSYYMIQPGQAEPSQGFTGANDHSHRHVGLCNKEGVGVIGDSTLTAEQCAAIGGIKSDGSKGWMSHAWVVPGCESPWGVFSAASPLLDGKLEQASTTNAGACSGSGVRDRYELRSGRPPVAAQTGAKESAAGE</sequence>
<protein>
    <submittedName>
        <fullName evidence="3">Unannotated protein</fullName>
    </submittedName>
</protein>
<feature type="transmembrane region" description="Helical" evidence="2">
    <location>
        <begin position="54"/>
        <end position="72"/>
    </location>
</feature>
<feature type="transmembrane region" description="Helical" evidence="2">
    <location>
        <begin position="116"/>
        <end position="137"/>
    </location>
</feature>
<accession>A0A6J7U0N4</accession>
<proteinExistence type="predicted"/>
<dbReference type="EMBL" id="CAFBQW010000003">
    <property type="protein sequence ID" value="CAB5059461.1"/>
    <property type="molecule type" value="Genomic_DNA"/>
</dbReference>
<keyword evidence="2" id="KW-0472">Membrane</keyword>
<feature type="region of interest" description="Disordered" evidence="1">
    <location>
        <begin position="526"/>
        <end position="562"/>
    </location>
</feature>